<dbReference type="AlphaFoldDB" id="A0A5J5ATV1"/>
<name>A0A5J5ATV1_9ASTE</name>
<evidence type="ECO:0000313" key="2">
    <source>
        <dbReference type="EMBL" id="KAA8532847.1"/>
    </source>
</evidence>
<feature type="signal peptide" evidence="1">
    <location>
        <begin position="1"/>
        <end position="24"/>
    </location>
</feature>
<keyword evidence="3" id="KW-1185">Reference proteome</keyword>
<feature type="chain" id="PRO_5023933528" evidence="1">
    <location>
        <begin position="25"/>
        <end position="117"/>
    </location>
</feature>
<evidence type="ECO:0000256" key="1">
    <source>
        <dbReference type="SAM" id="SignalP"/>
    </source>
</evidence>
<dbReference type="EMBL" id="CM018042">
    <property type="protein sequence ID" value="KAA8532847.1"/>
    <property type="molecule type" value="Genomic_DNA"/>
</dbReference>
<accession>A0A5J5ATV1</accession>
<sequence length="117" mass="13910">MVFGYPIRSLGMIFINFSVWVLDGTSMTVDESKIDKKVEELKDEQVSLEWDPSEFPYHFESEEDEDEEEEKGEAGKHRLCKNLDSWQIQLPESTKRGEHKSFFEVLTFWKRKEKVED</sequence>
<dbReference type="Proteomes" id="UP000325577">
    <property type="component" value="Linkage Group LG19"/>
</dbReference>
<protein>
    <submittedName>
        <fullName evidence="2">Uncharacterized protein</fullName>
    </submittedName>
</protein>
<reference evidence="2 3" key="1">
    <citation type="submission" date="2019-09" db="EMBL/GenBank/DDBJ databases">
        <title>A chromosome-level genome assembly of the Chinese tupelo Nyssa sinensis.</title>
        <authorList>
            <person name="Yang X."/>
            <person name="Kang M."/>
            <person name="Yang Y."/>
            <person name="Xiong H."/>
            <person name="Wang M."/>
            <person name="Zhang Z."/>
            <person name="Wang Z."/>
            <person name="Wu H."/>
            <person name="Ma T."/>
            <person name="Liu J."/>
            <person name="Xi Z."/>
        </authorList>
    </citation>
    <scope>NUCLEOTIDE SEQUENCE [LARGE SCALE GENOMIC DNA]</scope>
    <source>
        <strain evidence="2">J267</strain>
        <tissue evidence="2">Leaf</tissue>
    </source>
</reference>
<dbReference type="OrthoDB" id="1165841at2759"/>
<proteinExistence type="predicted"/>
<evidence type="ECO:0000313" key="3">
    <source>
        <dbReference type="Proteomes" id="UP000325577"/>
    </source>
</evidence>
<organism evidence="2 3">
    <name type="scientific">Nyssa sinensis</name>
    <dbReference type="NCBI Taxonomy" id="561372"/>
    <lineage>
        <taxon>Eukaryota</taxon>
        <taxon>Viridiplantae</taxon>
        <taxon>Streptophyta</taxon>
        <taxon>Embryophyta</taxon>
        <taxon>Tracheophyta</taxon>
        <taxon>Spermatophyta</taxon>
        <taxon>Magnoliopsida</taxon>
        <taxon>eudicotyledons</taxon>
        <taxon>Gunneridae</taxon>
        <taxon>Pentapetalae</taxon>
        <taxon>asterids</taxon>
        <taxon>Cornales</taxon>
        <taxon>Nyssaceae</taxon>
        <taxon>Nyssa</taxon>
    </lineage>
</organism>
<keyword evidence="1" id="KW-0732">Signal</keyword>
<gene>
    <name evidence="2" type="ORF">F0562_033036</name>
</gene>